<evidence type="ECO:0000256" key="1">
    <source>
        <dbReference type="SAM" id="Phobius"/>
    </source>
</evidence>
<dbReference type="AlphaFoldDB" id="A0A1T5P7A8"/>
<dbReference type="Proteomes" id="UP000190166">
    <property type="component" value="Unassembled WGS sequence"/>
</dbReference>
<evidence type="ECO:0000313" key="2">
    <source>
        <dbReference type="EMBL" id="SKD08582.1"/>
    </source>
</evidence>
<keyword evidence="1" id="KW-1133">Transmembrane helix</keyword>
<dbReference type="InterPro" id="IPR004891">
    <property type="entry name" value="Mercury-R_MerC"/>
</dbReference>
<organism evidence="2 3">
    <name type="scientific">Chitinophaga ginsengisegetis</name>
    <dbReference type="NCBI Taxonomy" id="393003"/>
    <lineage>
        <taxon>Bacteria</taxon>
        <taxon>Pseudomonadati</taxon>
        <taxon>Bacteroidota</taxon>
        <taxon>Chitinophagia</taxon>
        <taxon>Chitinophagales</taxon>
        <taxon>Chitinophagaceae</taxon>
        <taxon>Chitinophaga</taxon>
    </lineage>
</organism>
<gene>
    <name evidence="2" type="ORF">SAMN05660461_4454</name>
</gene>
<feature type="transmembrane region" description="Helical" evidence="1">
    <location>
        <begin position="12"/>
        <end position="39"/>
    </location>
</feature>
<dbReference type="GO" id="GO:0016020">
    <property type="term" value="C:membrane"/>
    <property type="evidence" value="ECO:0007669"/>
    <property type="project" value="InterPro"/>
</dbReference>
<feature type="transmembrane region" description="Helical" evidence="1">
    <location>
        <begin position="77"/>
        <end position="98"/>
    </location>
</feature>
<proteinExistence type="predicted"/>
<dbReference type="EMBL" id="FUZZ01000003">
    <property type="protein sequence ID" value="SKD08582.1"/>
    <property type="molecule type" value="Genomic_DNA"/>
</dbReference>
<keyword evidence="1" id="KW-0812">Transmembrane</keyword>
<feature type="transmembrane region" description="Helical" evidence="1">
    <location>
        <begin position="104"/>
        <end position="121"/>
    </location>
</feature>
<keyword evidence="3" id="KW-1185">Reference proteome</keyword>
<reference evidence="2 3" key="1">
    <citation type="submission" date="2017-02" db="EMBL/GenBank/DDBJ databases">
        <authorList>
            <person name="Peterson S.W."/>
        </authorList>
    </citation>
    <scope>NUCLEOTIDE SEQUENCE [LARGE SCALE GENOMIC DNA]</scope>
    <source>
        <strain evidence="2 3">DSM 18108</strain>
    </source>
</reference>
<name>A0A1T5P7A8_9BACT</name>
<keyword evidence="1" id="KW-0472">Membrane</keyword>
<dbReference type="STRING" id="393003.SAMN05660461_4454"/>
<evidence type="ECO:0000313" key="3">
    <source>
        <dbReference type="Proteomes" id="UP000190166"/>
    </source>
</evidence>
<protein>
    <submittedName>
        <fullName evidence="2">MerC mercury resistance protein</fullName>
    </submittedName>
</protein>
<sequence>MEVNILKKMSLDTIGIGASLLCAVHCALLPLLLTVLPLVGSHVLENEMLEYGLLSFSFGVGCLSLGRGYFRHHRRIAPLLIFTVGFAWLLGGHFGIAGGFWEPVVIFAGAAGVTGAHILNLKRCKQCATVKGHPHEHSRRHLPAGGL</sequence>
<dbReference type="GO" id="GO:0015097">
    <property type="term" value="F:mercury ion transmembrane transporter activity"/>
    <property type="evidence" value="ECO:0007669"/>
    <property type="project" value="InterPro"/>
</dbReference>
<accession>A0A1T5P7A8</accession>
<dbReference type="RefSeq" id="WP_079471707.1">
    <property type="nucleotide sequence ID" value="NZ_FUZZ01000003.1"/>
</dbReference>
<dbReference type="Pfam" id="PF03203">
    <property type="entry name" value="MerC"/>
    <property type="match status" value="1"/>
</dbReference>
<feature type="transmembrane region" description="Helical" evidence="1">
    <location>
        <begin position="51"/>
        <end position="70"/>
    </location>
</feature>